<dbReference type="AlphaFoldDB" id="A0A9Q9IGI9"/>
<dbReference type="RefSeq" id="WP_156090095.1">
    <property type="nucleotide sequence ID" value="NZ_CP073767.1"/>
</dbReference>
<dbReference type="EMBL" id="CP073767">
    <property type="protein sequence ID" value="UWZ54243.1"/>
    <property type="molecule type" value="Genomic_DNA"/>
</dbReference>
<name>A0A9Q9IGI9_9ACTN</name>
<evidence type="ECO:0000313" key="2">
    <source>
        <dbReference type="Proteomes" id="UP001058003"/>
    </source>
</evidence>
<sequence>MDRSIADGMTFRDVGRVFDLSPQRVPEITGKGRKALVRRMRSHNAQQQSA</sequence>
<protein>
    <submittedName>
        <fullName evidence="1">Uncharacterized protein</fullName>
    </submittedName>
</protein>
<dbReference type="KEGG" id="daur:Daura_48610"/>
<reference evidence="1" key="1">
    <citation type="submission" date="2021-04" db="EMBL/GenBank/DDBJ databases">
        <title>Dactylosporangium aurantiacum NRRL B-8018 full assembly.</title>
        <authorList>
            <person name="Hartkoorn R.C."/>
            <person name="Beaudoing E."/>
            <person name="Hot D."/>
        </authorList>
    </citation>
    <scope>NUCLEOTIDE SEQUENCE</scope>
    <source>
        <strain evidence="1">NRRL B-8018</strain>
    </source>
</reference>
<dbReference type="Proteomes" id="UP001058003">
    <property type="component" value="Chromosome"/>
</dbReference>
<organism evidence="1 2">
    <name type="scientific">Dactylosporangium aurantiacum</name>
    <dbReference type="NCBI Taxonomy" id="35754"/>
    <lineage>
        <taxon>Bacteria</taxon>
        <taxon>Bacillati</taxon>
        <taxon>Actinomycetota</taxon>
        <taxon>Actinomycetes</taxon>
        <taxon>Micromonosporales</taxon>
        <taxon>Micromonosporaceae</taxon>
        <taxon>Dactylosporangium</taxon>
    </lineage>
</organism>
<keyword evidence="2" id="KW-1185">Reference proteome</keyword>
<accession>A0A9Q9IGI9</accession>
<dbReference type="SUPFAM" id="SSF88659">
    <property type="entry name" value="Sigma3 and sigma4 domains of RNA polymerase sigma factors"/>
    <property type="match status" value="1"/>
</dbReference>
<proteinExistence type="predicted"/>
<evidence type="ECO:0000313" key="1">
    <source>
        <dbReference type="EMBL" id="UWZ54243.1"/>
    </source>
</evidence>
<gene>
    <name evidence="1" type="ORF">Daura_48610</name>
</gene>
<dbReference type="InterPro" id="IPR013324">
    <property type="entry name" value="RNA_pol_sigma_r3/r4-like"/>
</dbReference>